<reference evidence="1 2" key="1">
    <citation type="submission" date="2022-04" db="EMBL/GenBank/DDBJ databases">
        <title>Halobacillus sp. isolated from saltern.</title>
        <authorList>
            <person name="Won M."/>
            <person name="Lee C.-M."/>
            <person name="Woen H.-Y."/>
            <person name="Kwon S.-W."/>
        </authorList>
    </citation>
    <scope>NUCLEOTIDE SEQUENCE [LARGE SCALE GENOMIC DNA]</scope>
    <source>
        <strain evidence="1 2">SSTM10-2</strain>
    </source>
</reference>
<proteinExistence type="predicted"/>
<accession>A0ABY4GWI2</accession>
<sequence length="71" mass="7716">MEWLKNNKKDLLLVGIDGCGGAGKSTMAAHFLSMVPEGVVVHMDDFYLPSHERKEIQTLAGILIGNVCSTK</sequence>
<dbReference type="EMBL" id="CP095074">
    <property type="protein sequence ID" value="UOQ92483.1"/>
    <property type="molecule type" value="Genomic_DNA"/>
</dbReference>
<dbReference type="SUPFAM" id="SSF52540">
    <property type="entry name" value="P-loop containing nucleoside triphosphate hydrolases"/>
    <property type="match status" value="1"/>
</dbReference>
<evidence type="ECO:0000313" key="1">
    <source>
        <dbReference type="EMBL" id="UOQ92483.1"/>
    </source>
</evidence>
<keyword evidence="2" id="KW-1185">Reference proteome</keyword>
<gene>
    <name evidence="1" type="ORF">MUO14_18805</name>
</gene>
<name>A0ABY4GWI2_9BACI</name>
<evidence type="ECO:0000313" key="2">
    <source>
        <dbReference type="Proteomes" id="UP000831880"/>
    </source>
</evidence>
<dbReference type="Proteomes" id="UP000831880">
    <property type="component" value="Chromosome"/>
</dbReference>
<organism evidence="1 2">
    <name type="scientific">Halobacillus shinanisalinarum</name>
    <dbReference type="NCBI Taxonomy" id="2932258"/>
    <lineage>
        <taxon>Bacteria</taxon>
        <taxon>Bacillati</taxon>
        <taxon>Bacillota</taxon>
        <taxon>Bacilli</taxon>
        <taxon>Bacillales</taxon>
        <taxon>Bacillaceae</taxon>
        <taxon>Halobacillus</taxon>
    </lineage>
</organism>
<dbReference type="Gene3D" id="3.40.50.300">
    <property type="entry name" value="P-loop containing nucleotide triphosphate hydrolases"/>
    <property type="match status" value="1"/>
</dbReference>
<protein>
    <recommendedName>
        <fullName evidence="3">Uridine kinase</fullName>
    </recommendedName>
</protein>
<dbReference type="InterPro" id="IPR027417">
    <property type="entry name" value="P-loop_NTPase"/>
</dbReference>
<evidence type="ECO:0008006" key="3">
    <source>
        <dbReference type="Google" id="ProtNLM"/>
    </source>
</evidence>
<dbReference type="RefSeq" id="WP_244752091.1">
    <property type="nucleotide sequence ID" value="NZ_CP095074.1"/>
</dbReference>